<dbReference type="RefSeq" id="WP_110378497.1">
    <property type="nucleotide sequence ID" value="NZ_JAHBRY010000001.1"/>
</dbReference>
<evidence type="ECO:0000313" key="1">
    <source>
        <dbReference type="EMBL" id="PXW50731.1"/>
    </source>
</evidence>
<organism evidence="1 2">
    <name type="scientific">Chelatococcus asaccharovorans</name>
    <dbReference type="NCBI Taxonomy" id="28210"/>
    <lineage>
        <taxon>Bacteria</taxon>
        <taxon>Pseudomonadati</taxon>
        <taxon>Pseudomonadota</taxon>
        <taxon>Alphaproteobacteria</taxon>
        <taxon>Hyphomicrobiales</taxon>
        <taxon>Chelatococcaceae</taxon>
        <taxon>Chelatococcus</taxon>
    </lineage>
</organism>
<accession>A0A2V3TSF6</accession>
<dbReference type="OrthoDB" id="9806524at2"/>
<evidence type="ECO:0000313" key="2">
    <source>
        <dbReference type="Proteomes" id="UP000248021"/>
    </source>
</evidence>
<reference evidence="1 2" key="1">
    <citation type="submission" date="2018-05" db="EMBL/GenBank/DDBJ databases">
        <title>Genomic Encyclopedia of Type Strains, Phase IV (KMG-IV): sequencing the most valuable type-strain genomes for metagenomic binning, comparative biology and taxonomic classification.</title>
        <authorList>
            <person name="Goeker M."/>
        </authorList>
    </citation>
    <scope>NUCLEOTIDE SEQUENCE [LARGE SCALE GENOMIC DNA]</scope>
    <source>
        <strain evidence="1 2">DSM 6462</strain>
    </source>
</reference>
<dbReference type="Proteomes" id="UP000248021">
    <property type="component" value="Unassembled WGS sequence"/>
</dbReference>
<dbReference type="EMBL" id="QJJK01000023">
    <property type="protein sequence ID" value="PXW50731.1"/>
    <property type="molecule type" value="Genomic_DNA"/>
</dbReference>
<comment type="caution">
    <text evidence="1">The sequence shown here is derived from an EMBL/GenBank/DDBJ whole genome shotgun (WGS) entry which is preliminary data.</text>
</comment>
<dbReference type="InterPro" id="IPR010836">
    <property type="entry name" value="SapC"/>
</dbReference>
<keyword evidence="2" id="KW-1185">Reference proteome</keyword>
<protein>
    <submittedName>
        <fullName evidence="1">SapC protein</fullName>
    </submittedName>
</protein>
<dbReference type="AlphaFoldDB" id="A0A2V3TSF6"/>
<name>A0A2V3TSF6_9HYPH</name>
<proteinExistence type="predicted"/>
<gene>
    <name evidence="1" type="ORF">C7450_1233</name>
</gene>
<sequence length="262" mass="29346">MFKTQIPLTFAQHRDLRVFESNDYSYAKAETLAPLVLDELGDIAREYPIIFPDNQSDLPSALLGLEPGKNAYVADDGRWLATYIPSSIRRYPFLFGSVEQPEGEQKRMLVFFDPDAPHLKNPSGHPVFTPEGELTPHMQRRMQFLENLQKKIPKTRAAVVALAASGVLAERSIVIRKSDGQRHQIKGLRVVDEKKFNELTDADFNALRRSGALTLLYAHLLSWANFRQGPIGGKYPDLAAKAGGNNAPFQFESDVLDLSHLS</sequence>
<dbReference type="Pfam" id="PF07277">
    <property type="entry name" value="SapC"/>
    <property type="match status" value="1"/>
</dbReference>